<dbReference type="PANTHER" id="PTHR23244:SF471">
    <property type="entry name" value="GUANINE NUCLEOTIDE-BINDING PROTEIN SUBUNIT BETA 1-RELATED"/>
    <property type="match status" value="1"/>
</dbReference>
<dbReference type="PANTHER" id="PTHR23244">
    <property type="entry name" value="KELCH REPEAT DOMAIN"/>
    <property type="match status" value="1"/>
</dbReference>
<feature type="region of interest" description="Disordered" evidence="1">
    <location>
        <begin position="577"/>
        <end position="635"/>
    </location>
</feature>
<dbReference type="Proteomes" id="UP000703661">
    <property type="component" value="Unassembled WGS sequence"/>
</dbReference>
<feature type="compositionally biased region" description="Low complexity" evidence="1">
    <location>
        <begin position="836"/>
        <end position="847"/>
    </location>
</feature>
<gene>
    <name evidence="3" type="ORF">BGZ80_004829</name>
</gene>
<feature type="compositionally biased region" description="Basic and acidic residues" evidence="1">
    <location>
        <begin position="386"/>
        <end position="395"/>
    </location>
</feature>
<keyword evidence="2" id="KW-1133">Transmembrane helix</keyword>
<feature type="region of interest" description="Disordered" evidence="1">
    <location>
        <begin position="374"/>
        <end position="395"/>
    </location>
</feature>
<evidence type="ECO:0000256" key="1">
    <source>
        <dbReference type="SAM" id="MobiDB-lite"/>
    </source>
</evidence>
<dbReference type="AlphaFoldDB" id="A0A9P6MMC1"/>
<reference evidence="3" key="1">
    <citation type="journal article" date="2020" name="Fungal Divers.">
        <title>Resolving the Mortierellaceae phylogeny through synthesis of multi-gene phylogenetics and phylogenomics.</title>
        <authorList>
            <person name="Vandepol N."/>
            <person name="Liber J."/>
            <person name="Desiro A."/>
            <person name="Na H."/>
            <person name="Kennedy M."/>
            <person name="Barry K."/>
            <person name="Grigoriev I.V."/>
            <person name="Miller A.N."/>
            <person name="O'Donnell K."/>
            <person name="Stajich J.E."/>
            <person name="Bonito G."/>
        </authorList>
    </citation>
    <scope>NUCLEOTIDE SEQUENCE</scope>
    <source>
        <strain evidence="3">NRRL 2769</strain>
    </source>
</reference>
<evidence type="ECO:0000313" key="4">
    <source>
        <dbReference type="Proteomes" id="UP000703661"/>
    </source>
</evidence>
<dbReference type="Gene3D" id="2.120.10.80">
    <property type="entry name" value="Kelch-type beta propeller"/>
    <property type="match status" value="1"/>
</dbReference>
<feature type="transmembrane region" description="Helical" evidence="2">
    <location>
        <begin position="335"/>
        <end position="360"/>
    </location>
</feature>
<feature type="compositionally biased region" description="Polar residues" evidence="1">
    <location>
        <begin position="672"/>
        <end position="686"/>
    </location>
</feature>
<feature type="non-terminal residue" evidence="3">
    <location>
        <position position="915"/>
    </location>
</feature>
<feature type="compositionally biased region" description="Low complexity" evidence="1">
    <location>
        <begin position="480"/>
        <end position="501"/>
    </location>
</feature>
<dbReference type="InterPro" id="IPR015915">
    <property type="entry name" value="Kelch-typ_b-propeller"/>
</dbReference>
<protein>
    <submittedName>
        <fullName evidence="3">Uncharacterized protein</fullName>
    </submittedName>
</protein>
<dbReference type="SUPFAM" id="SSF117281">
    <property type="entry name" value="Kelch motif"/>
    <property type="match status" value="1"/>
</dbReference>
<feature type="compositionally biased region" description="Low complexity" evidence="1">
    <location>
        <begin position="457"/>
        <end position="473"/>
    </location>
</feature>
<feature type="region of interest" description="Disordered" evidence="1">
    <location>
        <begin position="672"/>
        <end position="736"/>
    </location>
</feature>
<feature type="compositionally biased region" description="Gly residues" evidence="1">
    <location>
        <begin position="720"/>
        <end position="730"/>
    </location>
</feature>
<keyword evidence="4" id="KW-1185">Reference proteome</keyword>
<keyword evidence="2" id="KW-0812">Transmembrane</keyword>
<feature type="compositionally biased region" description="Polar residues" evidence="1">
    <location>
        <begin position="509"/>
        <end position="520"/>
    </location>
</feature>
<proteinExistence type="predicted"/>
<feature type="region of interest" description="Disordered" evidence="1">
    <location>
        <begin position="765"/>
        <end position="896"/>
    </location>
</feature>
<comment type="caution">
    <text evidence="3">The sequence shown here is derived from an EMBL/GenBank/DDBJ whole genome shotgun (WGS) entry which is preliminary data.</text>
</comment>
<feature type="compositionally biased region" description="Polar residues" evidence="1">
    <location>
        <begin position="782"/>
        <end position="791"/>
    </location>
</feature>
<organism evidence="3 4">
    <name type="scientific">Entomortierella chlamydospora</name>
    <dbReference type="NCBI Taxonomy" id="101097"/>
    <lineage>
        <taxon>Eukaryota</taxon>
        <taxon>Fungi</taxon>
        <taxon>Fungi incertae sedis</taxon>
        <taxon>Mucoromycota</taxon>
        <taxon>Mortierellomycotina</taxon>
        <taxon>Mortierellomycetes</taxon>
        <taxon>Mortierellales</taxon>
        <taxon>Mortierellaceae</taxon>
        <taxon>Entomortierella</taxon>
    </lineage>
</organism>
<sequence>TLITTPVKSVSALDLKTLDFTETPTNLSIYNHAATSSQVISRTASDSYKIGITFGLSAPNTPADPLQWLDPTTGLISYEDITAFSQAADNLTDRASHTLVQYGSNLWAFGGSSIPRNSKVSLAAVPDTPTIDLSAMVWYSQQAGLPRYGHASAPAGNEKIVSCYGIKFGTTLSDDCVFFSVSSKTYAPATLIWSNPADAIMGGLVGHTLIAGIVNTNILYLFGGSNTNGTVFYNNIYKLDATNLPKIAISKVVQPSSSNFTSAVIPSARAGHAAVAVGTQFGAMVVQGGRTASVNGSRVVLADAAPYFFVMGDDMWIDNATFNSRYLSQKAASSVSVVVIILGILAGVMLLGAGVAYYIWKGIRDDELERLRKEAETAAGSPTRSSIEDYDLRKSSAGERKSRNVYPLGAEDLSLADGPFRSTASLIQPEEYGKKSNKKGQREYEPYSPGGTTLTENGSINGYYSSASSSAPSRLNKNNSTGSSQYSSRQGQGAGARSGASPVSGGESNGTAPSDPSYYNSRDMYLEDQERDDDDSSMGSEATMSPWTEPLDLAPPNPRFSRGAIPQAHRQLVGAISTSNNRYSSGWDTGSPGGSLSSREDEFRPRSVNSMQWVSFDPSDMSGRPESGVYDHQSQRSLTVRNASMYGNSRGSMIQSNSINYVNNGRISMYGGSNTSDTNTEDSGSYYSGPGGKRISTALAVRQQRRSMRNSQDSQNSISGGIGATTGTGSGTNSDPMVTKVLPVITTKVAKPTIAKVVNNPHQRGSRIVVPNVGPLGERRGSNSGALSGQEDTGGLGIDFTRFGDYSSGNGGSSNRPNANQGRRRSSTLNPGYNKNSNGSSNNTSGTAMKRESRLASSFTASSSDDSPNVVLRMPPRPKRDGHSDESQQPTSPELRESIMVLGQDMPGFLNYGDN</sequence>
<feature type="compositionally biased region" description="Low complexity" evidence="1">
    <location>
        <begin position="804"/>
        <end position="820"/>
    </location>
</feature>
<feature type="region of interest" description="Disordered" evidence="1">
    <location>
        <begin position="424"/>
        <end position="563"/>
    </location>
</feature>
<feature type="compositionally biased region" description="Low complexity" evidence="1">
    <location>
        <begin position="855"/>
        <end position="867"/>
    </location>
</feature>
<name>A0A9P6MMC1_9FUNG</name>
<keyword evidence="2" id="KW-0472">Membrane</keyword>
<evidence type="ECO:0000313" key="3">
    <source>
        <dbReference type="EMBL" id="KAG0007305.1"/>
    </source>
</evidence>
<feature type="compositionally biased region" description="Polar residues" evidence="1">
    <location>
        <begin position="537"/>
        <end position="546"/>
    </location>
</feature>
<evidence type="ECO:0000256" key="2">
    <source>
        <dbReference type="SAM" id="Phobius"/>
    </source>
</evidence>
<dbReference type="EMBL" id="JAAAID010002418">
    <property type="protein sequence ID" value="KAG0007305.1"/>
    <property type="molecule type" value="Genomic_DNA"/>
</dbReference>
<feature type="compositionally biased region" description="Acidic residues" evidence="1">
    <location>
        <begin position="526"/>
        <end position="536"/>
    </location>
</feature>
<feature type="compositionally biased region" description="Polar residues" evidence="1">
    <location>
        <begin position="577"/>
        <end position="588"/>
    </location>
</feature>
<accession>A0A9P6MMC1</accession>